<evidence type="ECO:0000256" key="2">
    <source>
        <dbReference type="ARBA" id="ARBA00022630"/>
    </source>
</evidence>
<dbReference type="InterPro" id="IPR001433">
    <property type="entry name" value="OxRdtase_FAD/NAD-bd"/>
</dbReference>
<reference evidence="6 7" key="1">
    <citation type="submission" date="2023-04" db="EMBL/GenBank/DDBJ databases">
        <title>Genome of Basidiobolus ranarum AG-B5.</title>
        <authorList>
            <person name="Stajich J.E."/>
            <person name="Carter-House D."/>
            <person name="Gryganskyi A."/>
        </authorList>
    </citation>
    <scope>NUCLEOTIDE SEQUENCE [LARGE SCALE GENOMIC DNA]</scope>
    <source>
        <strain evidence="6 7">AG-B5</strain>
    </source>
</reference>
<dbReference type="PRINTS" id="PR00371">
    <property type="entry name" value="FPNCR"/>
</dbReference>
<dbReference type="SUPFAM" id="SSF52343">
    <property type="entry name" value="Ferredoxin reductase-like, C-terminal NADP-linked domain"/>
    <property type="match status" value="1"/>
</dbReference>
<evidence type="ECO:0000256" key="3">
    <source>
        <dbReference type="ARBA" id="ARBA00022827"/>
    </source>
</evidence>
<dbReference type="InterPro" id="IPR001709">
    <property type="entry name" value="Flavoprot_Pyr_Nucl_cyt_Rdtase"/>
</dbReference>
<name>A0ABR2VPN8_9FUNG</name>
<keyword evidence="3" id="KW-0274">FAD</keyword>
<comment type="caution">
    <text evidence="6">The sequence shown here is derived from an EMBL/GenBank/DDBJ whole genome shotgun (WGS) entry which is preliminary data.</text>
</comment>
<dbReference type="PANTHER" id="PTHR19384">
    <property type="entry name" value="NITRIC OXIDE SYNTHASE-RELATED"/>
    <property type="match status" value="1"/>
</dbReference>
<evidence type="ECO:0000313" key="6">
    <source>
        <dbReference type="EMBL" id="KAK9686751.1"/>
    </source>
</evidence>
<sequence>VGLCSQYLWDLAGQSPKNSKRLIFGRFSSTKDFEAPPDLDTSPILLIANGTGISPFRSFWKRWEILNQSSSKFLYYGCRSPAESLYADELDTLERKGILKTRVIFSRFKLGMKSRGYVQHLLYQHREEVVNLINKNARIFVCGSLEMRRQLEVILDEIAPHWRNFCIYQSEIF</sequence>
<proteinExistence type="predicted"/>
<dbReference type="EC" id="1.6.2.4" evidence="4"/>
<comment type="cofactor">
    <cofactor evidence="1">
        <name>FAD</name>
        <dbReference type="ChEBI" id="CHEBI:57692"/>
    </cofactor>
</comment>
<dbReference type="Pfam" id="PF00175">
    <property type="entry name" value="NAD_binding_1"/>
    <property type="match status" value="1"/>
</dbReference>
<accession>A0ABR2VPN8</accession>
<protein>
    <recommendedName>
        <fullName evidence="4">NADPH--hemoprotein reductase</fullName>
        <ecNumber evidence="4">1.6.2.4</ecNumber>
    </recommendedName>
</protein>
<dbReference type="Proteomes" id="UP001479436">
    <property type="component" value="Unassembled WGS sequence"/>
</dbReference>
<feature type="domain" description="Oxidoreductase FAD/NAD(P)-binding" evidence="5">
    <location>
        <begin position="46"/>
        <end position="149"/>
    </location>
</feature>
<dbReference type="InterPro" id="IPR039261">
    <property type="entry name" value="FNR_nucleotide-bd"/>
</dbReference>
<dbReference type="PANTHER" id="PTHR19384:SF17">
    <property type="entry name" value="NADPH--CYTOCHROME P450 REDUCTASE"/>
    <property type="match status" value="1"/>
</dbReference>
<evidence type="ECO:0000256" key="1">
    <source>
        <dbReference type="ARBA" id="ARBA00001974"/>
    </source>
</evidence>
<evidence type="ECO:0000259" key="5">
    <source>
        <dbReference type="Pfam" id="PF00175"/>
    </source>
</evidence>
<organism evidence="6 7">
    <name type="scientific">Basidiobolus ranarum</name>
    <dbReference type="NCBI Taxonomy" id="34480"/>
    <lineage>
        <taxon>Eukaryota</taxon>
        <taxon>Fungi</taxon>
        <taxon>Fungi incertae sedis</taxon>
        <taxon>Zoopagomycota</taxon>
        <taxon>Entomophthoromycotina</taxon>
        <taxon>Basidiobolomycetes</taxon>
        <taxon>Basidiobolales</taxon>
        <taxon>Basidiobolaceae</taxon>
        <taxon>Basidiobolus</taxon>
    </lineage>
</organism>
<dbReference type="Gene3D" id="3.40.50.80">
    <property type="entry name" value="Nucleotide-binding domain of ferredoxin-NADP reductase (FNR) module"/>
    <property type="match status" value="1"/>
</dbReference>
<dbReference type="EMBL" id="JASJQH010008774">
    <property type="protein sequence ID" value="KAK9686751.1"/>
    <property type="molecule type" value="Genomic_DNA"/>
</dbReference>
<evidence type="ECO:0000313" key="7">
    <source>
        <dbReference type="Proteomes" id="UP001479436"/>
    </source>
</evidence>
<keyword evidence="7" id="KW-1185">Reference proteome</keyword>
<feature type="non-terminal residue" evidence="6">
    <location>
        <position position="1"/>
    </location>
</feature>
<keyword evidence="2" id="KW-0285">Flavoprotein</keyword>
<evidence type="ECO:0000256" key="4">
    <source>
        <dbReference type="ARBA" id="ARBA00023797"/>
    </source>
</evidence>
<gene>
    <name evidence="6" type="ORF">K7432_015047</name>
</gene>